<feature type="transmembrane region" description="Helical" evidence="7">
    <location>
        <begin position="30"/>
        <end position="57"/>
    </location>
</feature>
<evidence type="ECO:0000256" key="6">
    <source>
        <dbReference type="ARBA" id="ARBA00023136"/>
    </source>
</evidence>
<dbReference type="InterPro" id="IPR014216">
    <property type="entry name" value="ABC_transptr_CydD"/>
</dbReference>
<sequence length="567" mass="62212">MNNKPAPMPDMTNISGTQFLKQQIASQRPLLYRSVVFGGCASLFMIAQWLLVAFIAHSVLVDSSSLSSLWVYWLLLIVVSVVKPWLNFQQSNQAQVASAKVKRSIRSTLMTRWNNTSPVALQILSGGAIASQWIEDIEAIDGYFSRYWPQQMLAVLSPLFIIIVVAYLNWLCAVLLLVSAPLIPLFMVLVGMGAEHINEKYALLRQRLAGHFLDRIANLSTISLLGAQQTMSEEVATRGDNYRQVVMKTLKLAFLSSTVLEFFTSVAIASLAIYIGFSLYGAINWGPAQSLTLYSGLAILLLAPEFFKPLRNLSAYYHDKASAVGAANNIVASLTQLQYEEEQYGNGDARKITLSERDARLELKNLVVGYRSHLPLNKSVTAEISKRGLLVFSGDSGCGKTTLLNTLAGYLNPIAGEVNVTINSKRSIAYLPQKAWIKNASIRHNLAIAAPAANDPQMLAALEKLDLTNEITLKHQGLDTVLGEHGQGLSGGQMQRISLARVLLNPSQIILLDEPTASLDIKSKGLIYGAIEELREKAIIAISTHDPRIVSMADIHIDLTKKVKAPQ</sequence>
<dbReference type="Gene3D" id="1.20.1560.10">
    <property type="entry name" value="ABC transporter type 1, transmembrane domain"/>
    <property type="match status" value="1"/>
</dbReference>
<feature type="transmembrane region" description="Helical" evidence="7">
    <location>
        <begin position="252"/>
        <end position="277"/>
    </location>
</feature>
<feature type="domain" description="ABC transporter" evidence="8">
    <location>
        <begin position="361"/>
        <end position="567"/>
    </location>
</feature>
<evidence type="ECO:0000256" key="1">
    <source>
        <dbReference type="ARBA" id="ARBA00004651"/>
    </source>
</evidence>
<dbReference type="GO" id="GO:0005886">
    <property type="term" value="C:plasma membrane"/>
    <property type="evidence" value="ECO:0007669"/>
    <property type="project" value="UniProtKB-SubCell"/>
</dbReference>
<dbReference type="InterPro" id="IPR003593">
    <property type="entry name" value="AAA+_ATPase"/>
</dbReference>
<dbReference type="GO" id="GO:0016887">
    <property type="term" value="F:ATP hydrolysis activity"/>
    <property type="evidence" value="ECO:0007669"/>
    <property type="project" value="InterPro"/>
</dbReference>
<dbReference type="PROSITE" id="PS50929">
    <property type="entry name" value="ABC_TM1F"/>
    <property type="match status" value="1"/>
</dbReference>
<evidence type="ECO:0000313" key="10">
    <source>
        <dbReference type="EMBL" id="NDW22647.1"/>
    </source>
</evidence>
<feature type="transmembrane region" description="Helical" evidence="7">
    <location>
        <begin position="283"/>
        <end position="303"/>
    </location>
</feature>
<feature type="transmembrane region" description="Helical" evidence="7">
    <location>
        <begin position="152"/>
        <end position="170"/>
    </location>
</feature>
<evidence type="ECO:0000256" key="4">
    <source>
        <dbReference type="ARBA" id="ARBA00022840"/>
    </source>
</evidence>
<dbReference type="Pfam" id="PF00005">
    <property type="entry name" value="ABC_tran"/>
    <property type="match status" value="1"/>
</dbReference>
<evidence type="ECO:0000259" key="9">
    <source>
        <dbReference type="PROSITE" id="PS50929"/>
    </source>
</evidence>
<dbReference type="InterPro" id="IPR017871">
    <property type="entry name" value="ABC_transporter-like_CS"/>
</dbReference>
<dbReference type="Gene3D" id="3.40.50.300">
    <property type="entry name" value="P-loop containing nucleotide triphosphate hydrolases"/>
    <property type="match status" value="1"/>
</dbReference>
<dbReference type="GO" id="GO:0042883">
    <property type="term" value="P:cysteine transport"/>
    <property type="evidence" value="ECO:0007669"/>
    <property type="project" value="InterPro"/>
</dbReference>
<keyword evidence="5 7" id="KW-1133">Transmembrane helix</keyword>
<name>A0A6L9MX31_9ALTE</name>
<comment type="caution">
    <text evidence="10">The sequence shown here is derived from an EMBL/GenBank/DDBJ whole genome shotgun (WGS) entry which is preliminary data.</text>
</comment>
<dbReference type="Pfam" id="PF00664">
    <property type="entry name" value="ABC_membrane"/>
    <property type="match status" value="1"/>
</dbReference>
<evidence type="ECO:0000256" key="5">
    <source>
        <dbReference type="ARBA" id="ARBA00022989"/>
    </source>
</evidence>
<keyword evidence="6 7" id="KW-0472">Membrane</keyword>
<dbReference type="SUPFAM" id="SSF90123">
    <property type="entry name" value="ABC transporter transmembrane region"/>
    <property type="match status" value="1"/>
</dbReference>
<evidence type="ECO:0000259" key="8">
    <source>
        <dbReference type="PROSITE" id="PS50893"/>
    </source>
</evidence>
<gene>
    <name evidence="10" type="primary">cydD</name>
    <name evidence="10" type="ORF">GTW09_14050</name>
</gene>
<keyword evidence="11" id="KW-1185">Reference proteome</keyword>
<dbReference type="InterPro" id="IPR003439">
    <property type="entry name" value="ABC_transporter-like_ATP-bd"/>
</dbReference>
<proteinExistence type="predicted"/>
<keyword evidence="4" id="KW-0067">ATP-binding</keyword>
<dbReference type="InterPro" id="IPR011527">
    <property type="entry name" value="ABC1_TM_dom"/>
</dbReference>
<dbReference type="CDD" id="cd18584">
    <property type="entry name" value="ABC_6TM_AarD_CydD"/>
    <property type="match status" value="1"/>
</dbReference>
<reference evidence="10 11" key="1">
    <citation type="submission" date="2020-01" db="EMBL/GenBank/DDBJ databases">
        <title>Genomes of bacteria type strains.</title>
        <authorList>
            <person name="Chen J."/>
            <person name="Zhu S."/>
            <person name="Yang J."/>
        </authorList>
    </citation>
    <scope>NUCLEOTIDE SEQUENCE [LARGE SCALE GENOMIC DNA]</scope>
    <source>
        <strain evidence="10 11">LMG 22958</strain>
    </source>
</reference>
<dbReference type="PANTHER" id="PTHR24221">
    <property type="entry name" value="ATP-BINDING CASSETTE SUB-FAMILY B"/>
    <property type="match status" value="1"/>
</dbReference>
<dbReference type="PROSITE" id="PS50893">
    <property type="entry name" value="ABC_TRANSPORTER_2"/>
    <property type="match status" value="1"/>
</dbReference>
<dbReference type="InterPro" id="IPR036640">
    <property type="entry name" value="ABC1_TM_sf"/>
</dbReference>
<keyword evidence="2 7" id="KW-0812">Transmembrane</keyword>
<dbReference type="InterPro" id="IPR027417">
    <property type="entry name" value="P-loop_NTPase"/>
</dbReference>
<accession>A0A6L9MX31</accession>
<dbReference type="GO" id="GO:0034040">
    <property type="term" value="F:ATPase-coupled lipid transmembrane transporter activity"/>
    <property type="evidence" value="ECO:0007669"/>
    <property type="project" value="TreeGrafter"/>
</dbReference>
<feature type="transmembrane region" description="Helical" evidence="7">
    <location>
        <begin position="176"/>
        <end position="197"/>
    </location>
</feature>
<dbReference type="InterPro" id="IPR039421">
    <property type="entry name" value="Type_1_exporter"/>
</dbReference>
<dbReference type="EMBL" id="JAAAWP010000009">
    <property type="protein sequence ID" value="NDW22647.1"/>
    <property type="molecule type" value="Genomic_DNA"/>
</dbReference>
<protein>
    <submittedName>
        <fullName evidence="10">Thiol reductant ABC exporter subunit CydD</fullName>
    </submittedName>
</protein>
<dbReference type="SUPFAM" id="SSF52540">
    <property type="entry name" value="P-loop containing nucleoside triphosphate hydrolases"/>
    <property type="match status" value="1"/>
</dbReference>
<feature type="transmembrane region" description="Helical" evidence="7">
    <location>
        <begin position="69"/>
        <end position="86"/>
    </location>
</feature>
<evidence type="ECO:0000256" key="7">
    <source>
        <dbReference type="SAM" id="Phobius"/>
    </source>
</evidence>
<dbReference type="GO" id="GO:0140359">
    <property type="term" value="F:ABC-type transporter activity"/>
    <property type="evidence" value="ECO:0007669"/>
    <property type="project" value="InterPro"/>
</dbReference>
<dbReference type="Proteomes" id="UP000478837">
    <property type="component" value="Unassembled WGS sequence"/>
</dbReference>
<evidence type="ECO:0000256" key="3">
    <source>
        <dbReference type="ARBA" id="ARBA00022741"/>
    </source>
</evidence>
<feature type="domain" description="ABC transmembrane type-1" evidence="9">
    <location>
        <begin position="34"/>
        <end position="322"/>
    </location>
</feature>
<dbReference type="PROSITE" id="PS00211">
    <property type="entry name" value="ABC_TRANSPORTER_1"/>
    <property type="match status" value="1"/>
</dbReference>
<evidence type="ECO:0000313" key="11">
    <source>
        <dbReference type="Proteomes" id="UP000478837"/>
    </source>
</evidence>
<dbReference type="RefSeq" id="WP_163112399.1">
    <property type="nucleotide sequence ID" value="NZ_JAAAWP010000009.1"/>
</dbReference>
<dbReference type="SMART" id="SM00382">
    <property type="entry name" value="AAA"/>
    <property type="match status" value="1"/>
</dbReference>
<dbReference type="AlphaFoldDB" id="A0A6L9MX31"/>
<keyword evidence="3" id="KW-0547">Nucleotide-binding</keyword>
<dbReference type="NCBIfam" id="TIGR02857">
    <property type="entry name" value="CydD"/>
    <property type="match status" value="1"/>
</dbReference>
<organism evidence="10 11">
    <name type="scientific">Alteromonas hispanica</name>
    <dbReference type="NCBI Taxonomy" id="315421"/>
    <lineage>
        <taxon>Bacteria</taxon>
        <taxon>Pseudomonadati</taxon>
        <taxon>Pseudomonadota</taxon>
        <taxon>Gammaproteobacteria</taxon>
        <taxon>Alteromonadales</taxon>
        <taxon>Alteromonadaceae</taxon>
        <taxon>Alteromonas/Salinimonas group</taxon>
        <taxon>Alteromonas</taxon>
    </lineage>
</organism>
<dbReference type="PANTHER" id="PTHR24221:SF261">
    <property type="entry name" value="GLUTATHIONE_L-CYSTEINE TRANSPORT SYSTEM ATP-BINDING_PERMEASE PROTEIN CYDD"/>
    <property type="match status" value="1"/>
</dbReference>
<comment type="subcellular location">
    <subcellularLocation>
        <location evidence="1">Cell membrane</location>
        <topology evidence="1">Multi-pass membrane protein</topology>
    </subcellularLocation>
</comment>
<evidence type="ECO:0000256" key="2">
    <source>
        <dbReference type="ARBA" id="ARBA00022692"/>
    </source>
</evidence>
<dbReference type="GO" id="GO:0005524">
    <property type="term" value="F:ATP binding"/>
    <property type="evidence" value="ECO:0007669"/>
    <property type="project" value="UniProtKB-KW"/>
</dbReference>